<keyword evidence="1" id="KW-1133">Transmembrane helix</keyword>
<name>A0AAP5NKM0_9ENTE</name>
<feature type="transmembrane region" description="Helical" evidence="1">
    <location>
        <begin position="234"/>
        <end position="253"/>
    </location>
</feature>
<dbReference type="PANTHER" id="PTHR37312">
    <property type="entry name" value="MEMBRANE-BOUND ACYLTRANSFERASE YKRP-RELATED"/>
    <property type="match status" value="1"/>
</dbReference>
<feature type="domain" description="Acyltransferase 3" evidence="2">
    <location>
        <begin position="13"/>
        <end position="308"/>
    </location>
</feature>
<evidence type="ECO:0000313" key="6">
    <source>
        <dbReference type="Proteomes" id="UP001256547"/>
    </source>
</evidence>
<feature type="transmembrane region" description="Helical" evidence="1">
    <location>
        <begin position="265"/>
        <end position="284"/>
    </location>
</feature>
<dbReference type="RefSeq" id="WP_311800380.1">
    <property type="nucleotide sequence ID" value="NZ_JARPYR010000008.1"/>
</dbReference>
<dbReference type="Pfam" id="PF01757">
    <property type="entry name" value="Acyl_transf_3"/>
    <property type="match status" value="1"/>
</dbReference>
<dbReference type="EMBL" id="JARPYR010000008">
    <property type="protein sequence ID" value="MDT2596509.1"/>
    <property type="molecule type" value="Genomic_DNA"/>
</dbReference>
<reference evidence="4 6" key="1">
    <citation type="submission" date="2023-03" db="EMBL/GenBank/DDBJ databases">
        <authorList>
            <person name="Shen W."/>
            <person name="Cai J."/>
        </authorList>
    </citation>
    <scope>NUCLEOTIDE SEQUENCE</scope>
    <source>
        <strain evidence="4">P55-2</strain>
        <strain evidence="3 6">P72-2</strain>
    </source>
</reference>
<dbReference type="PANTHER" id="PTHR37312:SF1">
    <property type="entry name" value="MEMBRANE-BOUND ACYLTRANSFERASE YKRP-RELATED"/>
    <property type="match status" value="1"/>
</dbReference>
<keyword evidence="4" id="KW-0012">Acyltransferase</keyword>
<feature type="transmembrane region" description="Helical" evidence="1">
    <location>
        <begin position="184"/>
        <end position="204"/>
    </location>
</feature>
<evidence type="ECO:0000313" key="4">
    <source>
        <dbReference type="EMBL" id="MDT2636501.1"/>
    </source>
</evidence>
<dbReference type="GO" id="GO:0016747">
    <property type="term" value="F:acyltransferase activity, transferring groups other than amino-acyl groups"/>
    <property type="evidence" value="ECO:0007669"/>
    <property type="project" value="InterPro"/>
</dbReference>
<dbReference type="EMBL" id="JARPYT010000003">
    <property type="protein sequence ID" value="MDT2636501.1"/>
    <property type="molecule type" value="Genomic_DNA"/>
</dbReference>
<feature type="transmembrane region" description="Helical" evidence="1">
    <location>
        <begin position="42"/>
        <end position="62"/>
    </location>
</feature>
<feature type="transmembrane region" description="Helical" evidence="1">
    <location>
        <begin position="152"/>
        <end position="172"/>
    </location>
</feature>
<dbReference type="AlphaFoldDB" id="A0AAP5NKM0"/>
<keyword evidence="6" id="KW-1185">Reference proteome</keyword>
<protein>
    <submittedName>
        <fullName evidence="4">Acyltransferase family protein</fullName>
    </submittedName>
</protein>
<dbReference type="InterPro" id="IPR052734">
    <property type="entry name" value="Nod_factor_acetyltransferase"/>
</dbReference>
<dbReference type="Proteomes" id="UP001245561">
    <property type="component" value="Unassembled WGS sequence"/>
</dbReference>
<sequence>MSTITKPNREYLYDNIRGILILLVVLGHALEYFRLDNIVGEFIYIFIYLFHMPVFIFISGYFSKNLDKGRSTAVETFLVPYLLLNMILSLIMLAIGKIDEFTILSPGWTLWYLYCMFIWRLLLPDLVKVRRILILSFIIGIFSGFLTEFGTYMAMARTLGFLPYFLAGYFMDRSLLEKIHQLRWRKIISGGIILIGLGVAYFWVQTDLPPEILWRDRSFLLFKLPIYQNILNSLLLYLVGFAFVFVFLSLAAPKPHFFTSWGQKTLAIYLLHVYLVAPLVQFTQYVNNPLLHLILLVVGTLLILYVLSRPKVATTLQKTIARILHFIMPNN</sequence>
<feature type="transmembrane region" description="Helical" evidence="1">
    <location>
        <begin position="129"/>
        <end position="146"/>
    </location>
</feature>
<dbReference type="Proteomes" id="UP001256547">
    <property type="component" value="Unassembled WGS sequence"/>
</dbReference>
<feature type="transmembrane region" description="Helical" evidence="1">
    <location>
        <begin position="290"/>
        <end position="308"/>
    </location>
</feature>
<gene>
    <name evidence="4" type="ORF">P7D36_03095</name>
    <name evidence="3" type="ORF">P7D39_05630</name>
</gene>
<evidence type="ECO:0000256" key="1">
    <source>
        <dbReference type="SAM" id="Phobius"/>
    </source>
</evidence>
<organism evidence="4 5">
    <name type="scientific">Enterococcus dongliensis</name>
    <dbReference type="NCBI Taxonomy" id="2559925"/>
    <lineage>
        <taxon>Bacteria</taxon>
        <taxon>Bacillati</taxon>
        <taxon>Bacillota</taxon>
        <taxon>Bacilli</taxon>
        <taxon>Lactobacillales</taxon>
        <taxon>Enterococcaceae</taxon>
        <taxon>Enterococcus</taxon>
    </lineage>
</organism>
<accession>A0AAP5NKM0</accession>
<feature type="transmembrane region" description="Helical" evidence="1">
    <location>
        <begin position="12"/>
        <end position="30"/>
    </location>
</feature>
<feature type="transmembrane region" description="Helical" evidence="1">
    <location>
        <begin position="101"/>
        <end position="122"/>
    </location>
</feature>
<proteinExistence type="predicted"/>
<dbReference type="InterPro" id="IPR002656">
    <property type="entry name" value="Acyl_transf_3_dom"/>
</dbReference>
<evidence type="ECO:0000313" key="5">
    <source>
        <dbReference type="Proteomes" id="UP001245561"/>
    </source>
</evidence>
<feature type="transmembrane region" description="Helical" evidence="1">
    <location>
        <begin position="74"/>
        <end position="95"/>
    </location>
</feature>
<evidence type="ECO:0000313" key="3">
    <source>
        <dbReference type="EMBL" id="MDT2596509.1"/>
    </source>
</evidence>
<comment type="caution">
    <text evidence="4">The sequence shown here is derived from an EMBL/GenBank/DDBJ whole genome shotgun (WGS) entry which is preliminary data.</text>
</comment>
<evidence type="ECO:0000259" key="2">
    <source>
        <dbReference type="Pfam" id="PF01757"/>
    </source>
</evidence>
<keyword evidence="4" id="KW-0808">Transferase</keyword>
<keyword evidence="1" id="KW-0812">Transmembrane</keyword>
<keyword evidence="1" id="KW-0472">Membrane</keyword>